<evidence type="ECO:0000313" key="4">
    <source>
        <dbReference type="Proteomes" id="UP001316803"/>
    </source>
</evidence>
<dbReference type="SUPFAM" id="SSF141673">
    <property type="entry name" value="MOSC N-terminal domain-like"/>
    <property type="match status" value="1"/>
</dbReference>
<name>A0AAN8I9S4_9EURO</name>
<gene>
    <name evidence="3" type="ORF">OHC33_002499</name>
</gene>
<comment type="caution">
    <text evidence="3">The sequence shown here is derived from an EMBL/GenBank/DDBJ whole genome shotgun (WGS) entry which is preliminary data.</text>
</comment>
<dbReference type="GO" id="GO:0030151">
    <property type="term" value="F:molybdenum ion binding"/>
    <property type="evidence" value="ECO:0007669"/>
    <property type="project" value="InterPro"/>
</dbReference>
<evidence type="ECO:0000256" key="1">
    <source>
        <dbReference type="SAM" id="MobiDB-lite"/>
    </source>
</evidence>
<organism evidence="3 4">
    <name type="scientific">Knufia fluminis</name>
    <dbReference type="NCBI Taxonomy" id="191047"/>
    <lineage>
        <taxon>Eukaryota</taxon>
        <taxon>Fungi</taxon>
        <taxon>Dikarya</taxon>
        <taxon>Ascomycota</taxon>
        <taxon>Pezizomycotina</taxon>
        <taxon>Eurotiomycetes</taxon>
        <taxon>Chaetothyriomycetidae</taxon>
        <taxon>Chaetothyriales</taxon>
        <taxon>Trichomeriaceae</taxon>
        <taxon>Knufia</taxon>
    </lineage>
</organism>
<feature type="domain" description="MOSC" evidence="2">
    <location>
        <begin position="77"/>
        <end position="196"/>
    </location>
</feature>
<dbReference type="AlphaFoldDB" id="A0AAN8I9S4"/>
<proteinExistence type="predicted"/>
<feature type="region of interest" description="Disordered" evidence="1">
    <location>
        <begin position="1"/>
        <end position="21"/>
    </location>
</feature>
<protein>
    <recommendedName>
        <fullName evidence="2">MOSC domain-containing protein</fullName>
    </recommendedName>
</protein>
<sequence length="196" mass="21477">MSTVGTISVSTQPADDDPDSAPTYTVDIFGTRATDSDTGADVATFFSKHLHQPVRLIYIGRNGLRAVPTPSLIPRRPATAGFPWFSNDEVYSQQIRFNDAAPLLLTTTASKEDARSRVPAELVSDDVLLRFRTNIHVDVSDTNSDAYDEDNWRKIAINSKASSAKVDLDIVFRTPRCQSLNVDLKAGGLLPSNQHT</sequence>
<reference evidence="3 4" key="1">
    <citation type="submission" date="2022-12" db="EMBL/GenBank/DDBJ databases">
        <title>Genomic features and morphological characterization of a novel Knufia sp. strain isolated from spacecraft assembly facility.</title>
        <authorList>
            <person name="Teixeira M."/>
            <person name="Chander A.M."/>
            <person name="Stajich J.E."/>
            <person name="Venkateswaran K."/>
        </authorList>
    </citation>
    <scope>NUCLEOTIDE SEQUENCE [LARGE SCALE GENOMIC DNA]</scope>
    <source>
        <strain evidence="3 4">FJI-L2-BK-P2</strain>
    </source>
</reference>
<dbReference type="GO" id="GO:0003824">
    <property type="term" value="F:catalytic activity"/>
    <property type="evidence" value="ECO:0007669"/>
    <property type="project" value="InterPro"/>
</dbReference>
<dbReference type="Pfam" id="PF03473">
    <property type="entry name" value="MOSC"/>
    <property type="match status" value="1"/>
</dbReference>
<accession>A0AAN8I9S4</accession>
<feature type="compositionally biased region" description="Polar residues" evidence="1">
    <location>
        <begin position="1"/>
        <end position="13"/>
    </location>
</feature>
<dbReference type="Proteomes" id="UP001316803">
    <property type="component" value="Unassembled WGS sequence"/>
</dbReference>
<dbReference type="InterPro" id="IPR005302">
    <property type="entry name" value="MoCF_Sase_C"/>
</dbReference>
<dbReference type="GO" id="GO:0030170">
    <property type="term" value="F:pyridoxal phosphate binding"/>
    <property type="evidence" value="ECO:0007669"/>
    <property type="project" value="InterPro"/>
</dbReference>
<dbReference type="PROSITE" id="PS51340">
    <property type="entry name" value="MOSC"/>
    <property type="match status" value="1"/>
</dbReference>
<keyword evidence="4" id="KW-1185">Reference proteome</keyword>
<dbReference type="EMBL" id="JAKLMC020000005">
    <property type="protein sequence ID" value="KAK5955926.1"/>
    <property type="molecule type" value="Genomic_DNA"/>
</dbReference>
<evidence type="ECO:0000313" key="3">
    <source>
        <dbReference type="EMBL" id="KAK5955926.1"/>
    </source>
</evidence>
<evidence type="ECO:0000259" key="2">
    <source>
        <dbReference type="PROSITE" id="PS51340"/>
    </source>
</evidence>